<proteinExistence type="predicted"/>
<reference evidence="4" key="1">
    <citation type="submission" date="2015-03" db="EMBL/GenBank/DDBJ databases">
        <title>Draft genome sequence of Mizugakiibacter sediminis skMP5.</title>
        <authorList>
            <person name="Watanabe T."/>
            <person name="Kojima H."/>
            <person name="Fukui M."/>
        </authorList>
    </citation>
    <scope>NUCLEOTIDE SEQUENCE</scope>
    <source>
        <strain evidence="4">SkMP5</strain>
    </source>
</reference>
<dbReference type="InterPro" id="IPR050065">
    <property type="entry name" value="GlmU-like"/>
</dbReference>
<evidence type="ECO:0000256" key="2">
    <source>
        <dbReference type="ARBA" id="ARBA00022695"/>
    </source>
</evidence>
<reference evidence="5" key="2">
    <citation type="submission" date="2015-08" db="EMBL/GenBank/DDBJ databases">
        <title>Complete DNA Sequence of Pseudomonas syringae pv. actinidiae, the Causal Agent of Kiwifruit Canker Disease.</title>
        <authorList>
            <person name="Rikkerink E.H.A."/>
            <person name="Fineran P.C."/>
        </authorList>
    </citation>
    <scope>NUCLEOTIDE SEQUENCE</scope>
    <source>
        <strain evidence="5">SkMP5</strain>
    </source>
</reference>
<gene>
    <name evidence="4" type="ORF">MBSD_1265</name>
    <name evidence="5" type="ORF">MBSD_n1795</name>
</gene>
<dbReference type="InterPro" id="IPR005835">
    <property type="entry name" value="NTP_transferase_dom"/>
</dbReference>
<protein>
    <submittedName>
        <fullName evidence="4">Mannose-1-phosphate guanylyltransferase</fullName>
    </submittedName>
    <submittedName>
        <fullName evidence="5">Nucleoside-diphosphate-sugar pyrophosphorylasefamily protein</fullName>
    </submittedName>
</protein>
<evidence type="ECO:0000313" key="4">
    <source>
        <dbReference type="EMBL" id="GAN44730.1"/>
    </source>
</evidence>
<dbReference type="InterPro" id="IPR054790">
    <property type="entry name" value="MurU"/>
</dbReference>
<name>A0A0K8QPZ6_9GAMM</name>
<keyword evidence="1 4" id="KW-0808">Transferase</keyword>
<feature type="domain" description="Nucleotidyl transferase" evidence="3">
    <location>
        <begin position="5"/>
        <end position="120"/>
    </location>
</feature>
<accession>A0A0K8QPZ6</accession>
<evidence type="ECO:0000313" key="5">
    <source>
        <dbReference type="EMBL" id="GAP66487.1"/>
    </source>
</evidence>
<organism evidence="5">
    <name type="scientific">Mizugakiibacter sediminis</name>
    <dbReference type="NCBI Taxonomy" id="1475481"/>
    <lineage>
        <taxon>Bacteria</taxon>
        <taxon>Pseudomonadati</taxon>
        <taxon>Pseudomonadota</taxon>
        <taxon>Gammaproteobacteria</taxon>
        <taxon>Lysobacterales</taxon>
        <taxon>Rhodanobacteraceae</taxon>
        <taxon>Mizugakiibacter</taxon>
    </lineage>
</organism>
<keyword evidence="6" id="KW-1185">Reference proteome</keyword>
<dbReference type="EMBL" id="DF970209">
    <property type="protein sequence ID" value="GAP66487.1"/>
    <property type="molecule type" value="Genomic_DNA"/>
</dbReference>
<dbReference type="AlphaFoldDB" id="A0A0K8QPZ6"/>
<sequence>MIRRALIFAAGRGERMRPLSERTPKPLLAAGGKRLIEWHLEKLAACGVRDVAINTAHLATQFPEALGDGARWGLRLHFVHEGDEPLETGGGLLNALPLLGEAPFLAVNGDIWTDFDFAALPDAPDGLAHLLLVDNPAHHARGDFALDASGRVRADGASRLTFAGIGVYRPQLLDGWRAVIGDAPGAEATPPRFKLAPLLYAAAARGALAGQHHHGAWSDVGTPERLAELDARLCAGAASA</sequence>
<dbReference type="NCBIfam" id="NF045761">
    <property type="entry name" value="NAMPUrTaseMurU"/>
    <property type="match status" value="1"/>
</dbReference>
<dbReference type="CDD" id="cd06422">
    <property type="entry name" value="NTP_transferase_like_1"/>
    <property type="match status" value="1"/>
</dbReference>
<evidence type="ECO:0000259" key="3">
    <source>
        <dbReference type="Pfam" id="PF00483"/>
    </source>
</evidence>
<dbReference type="Pfam" id="PF00483">
    <property type="entry name" value="NTP_transferase"/>
    <property type="match status" value="1"/>
</dbReference>
<dbReference type="GO" id="GO:0016779">
    <property type="term" value="F:nucleotidyltransferase activity"/>
    <property type="evidence" value="ECO:0007669"/>
    <property type="project" value="UniProtKB-KW"/>
</dbReference>
<evidence type="ECO:0000313" key="6">
    <source>
        <dbReference type="Proteomes" id="UP000253740"/>
    </source>
</evidence>
<dbReference type="HOGENOM" id="CLU_029499_2_1_6"/>
<dbReference type="InterPro" id="IPR029044">
    <property type="entry name" value="Nucleotide-diphossugar_trans"/>
</dbReference>
<dbReference type="EMBL" id="DF952378">
    <property type="protein sequence ID" value="GAN44730.1"/>
    <property type="molecule type" value="Genomic_DNA"/>
</dbReference>
<evidence type="ECO:0000256" key="1">
    <source>
        <dbReference type="ARBA" id="ARBA00022679"/>
    </source>
</evidence>
<dbReference type="PANTHER" id="PTHR43584">
    <property type="entry name" value="NUCLEOTIDYL TRANSFERASE"/>
    <property type="match status" value="1"/>
</dbReference>
<keyword evidence="2 4" id="KW-0548">Nucleotidyltransferase</keyword>
<dbReference type="STRING" id="1475481.GCA_000953855_01830"/>
<dbReference type="SUPFAM" id="SSF53448">
    <property type="entry name" value="Nucleotide-diphospho-sugar transferases"/>
    <property type="match status" value="1"/>
</dbReference>
<dbReference type="Gene3D" id="3.90.550.10">
    <property type="entry name" value="Spore Coat Polysaccharide Biosynthesis Protein SpsA, Chain A"/>
    <property type="match status" value="1"/>
</dbReference>
<dbReference type="PANTHER" id="PTHR43584:SF8">
    <property type="entry name" value="N-ACETYLMURAMATE ALPHA-1-PHOSPHATE URIDYLYLTRANSFERASE"/>
    <property type="match status" value="1"/>
</dbReference>
<dbReference type="Proteomes" id="UP000253740">
    <property type="component" value="Unassembled WGS sequence"/>
</dbReference>